<evidence type="ECO:0000313" key="6">
    <source>
        <dbReference type="Proteomes" id="UP001501563"/>
    </source>
</evidence>
<sequence length="340" mass="37002">MSDRKVMRVRDGLSSSGEGAGFKTAMNLTACQIQREKNIFREWEGGPFAHLTKVSIPHLAIGNGFKFAASGQSFDELMSAKVYCDALTGISGKQNEQDPIVADFVSSGWLEFTGKKGTSRVEPGQLCIRDTSAPWEFSCGPEARLHVVTIPRQSLLAHLRSGQALNTSFVADAGTPEVRFLLNFLEAIERSSEALDRSTPAQGMASDACAAVLARMLSGLPNDMTAFPNVTVEAAKSFIAKNIDTVDLAPPMIAQALGVSVRTLHRSFAETEDSVMALVRRRRLQEAHDDLLKTGSAVGVSEIAARWHFSDASHFIRQFKSSYGDSPAAYLRRFQQGELT</sequence>
<dbReference type="InterPro" id="IPR035418">
    <property type="entry name" value="AraC-bd_2"/>
</dbReference>
<evidence type="ECO:0000259" key="4">
    <source>
        <dbReference type="PROSITE" id="PS01124"/>
    </source>
</evidence>
<evidence type="ECO:0000256" key="3">
    <source>
        <dbReference type="ARBA" id="ARBA00023163"/>
    </source>
</evidence>
<organism evidence="5 6">
    <name type="scientific">Streptomyces lannensis</name>
    <dbReference type="NCBI Taxonomy" id="766498"/>
    <lineage>
        <taxon>Bacteria</taxon>
        <taxon>Bacillati</taxon>
        <taxon>Actinomycetota</taxon>
        <taxon>Actinomycetes</taxon>
        <taxon>Kitasatosporales</taxon>
        <taxon>Streptomycetaceae</taxon>
        <taxon>Streptomyces</taxon>
    </lineage>
</organism>
<dbReference type="RefSeq" id="WP_345553067.1">
    <property type="nucleotide sequence ID" value="NZ_BAAAZA010000026.1"/>
</dbReference>
<reference evidence="6" key="1">
    <citation type="journal article" date="2019" name="Int. J. Syst. Evol. Microbiol.">
        <title>The Global Catalogue of Microorganisms (GCM) 10K type strain sequencing project: providing services to taxonomists for standard genome sequencing and annotation.</title>
        <authorList>
            <consortium name="The Broad Institute Genomics Platform"/>
            <consortium name="The Broad Institute Genome Sequencing Center for Infectious Disease"/>
            <person name="Wu L."/>
            <person name="Ma J."/>
        </authorList>
    </citation>
    <scope>NUCLEOTIDE SEQUENCE [LARGE SCALE GENOMIC DNA]</scope>
    <source>
        <strain evidence="6">JCM 16578</strain>
    </source>
</reference>
<protein>
    <submittedName>
        <fullName evidence="5">Helix-turn-helix domain-containing protein</fullName>
    </submittedName>
</protein>
<dbReference type="InterPro" id="IPR018060">
    <property type="entry name" value="HTH_AraC"/>
</dbReference>
<dbReference type="EMBL" id="BAAAZA010000026">
    <property type="protein sequence ID" value="GAA3890631.1"/>
    <property type="molecule type" value="Genomic_DNA"/>
</dbReference>
<dbReference type="InterPro" id="IPR050204">
    <property type="entry name" value="AraC_XylS_family_regulators"/>
</dbReference>
<dbReference type="Proteomes" id="UP001501563">
    <property type="component" value="Unassembled WGS sequence"/>
</dbReference>
<keyword evidence="6" id="KW-1185">Reference proteome</keyword>
<evidence type="ECO:0000256" key="1">
    <source>
        <dbReference type="ARBA" id="ARBA00023015"/>
    </source>
</evidence>
<dbReference type="InterPro" id="IPR009057">
    <property type="entry name" value="Homeodomain-like_sf"/>
</dbReference>
<name>A0ABP7L238_9ACTN</name>
<accession>A0ABP7L238</accession>
<dbReference type="Pfam" id="PF14525">
    <property type="entry name" value="AraC_binding_2"/>
    <property type="match status" value="1"/>
</dbReference>
<keyword evidence="3" id="KW-0804">Transcription</keyword>
<dbReference type="Pfam" id="PF12833">
    <property type="entry name" value="HTH_18"/>
    <property type="match status" value="1"/>
</dbReference>
<gene>
    <name evidence="5" type="ORF">GCM10022207_67780</name>
</gene>
<evidence type="ECO:0000256" key="2">
    <source>
        <dbReference type="ARBA" id="ARBA00023125"/>
    </source>
</evidence>
<dbReference type="SMART" id="SM00342">
    <property type="entry name" value="HTH_ARAC"/>
    <property type="match status" value="1"/>
</dbReference>
<feature type="domain" description="HTH araC/xylS-type" evidence="4">
    <location>
        <begin position="233"/>
        <end position="333"/>
    </location>
</feature>
<dbReference type="PANTHER" id="PTHR46796">
    <property type="entry name" value="HTH-TYPE TRANSCRIPTIONAL ACTIVATOR RHAS-RELATED"/>
    <property type="match status" value="1"/>
</dbReference>
<keyword evidence="2" id="KW-0238">DNA-binding</keyword>
<dbReference type="PROSITE" id="PS01124">
    <property type="entry name" value="HTH_ARAC_FAMILY_2"/>
    <property type="match status" value="1"/>
</dbReference>
<evidence type="ECO:0000313" key="5">
    <source>
        <dbReference type="EMBL" id="GAA3890631.1"/>
    </source>
</evidence>
<dbReference type="SUPFAM" id="SSF46689">
    <property type="entry name" value="Homeodomain-like"/>
    <property type="match status" value="1"/>
</dbReference>
<dbReference type="Gene3D" id="1.10.10.60">
    <property type="entry name" value="Homeodomain-like"/>
    <property type="match status" value="1"/>
</dbReference>
<comment type="caution">
    <text evidence="5">The sequence shown here is derived from an EMBL/GenBank/DDBJ whole genome shotgun (WGS) entry which is preliminary data.</text>
</comment>
<keyword evidence="1" id="KW-0805">Transcription regulation</keyword>
<proteinExistence type="predicted"/>
<dbReference type="PANTHER" id="PTHR46796:SF6">
    <property type="entry name" value="ARAC SUBFAMILY"/>
    <property type="match status" value="1"/>
</dbReference>